<feature type="repeat" description="TPR" evidence="3">
    <location>
        <begin position="122"/>
        <end position="155"/>
    </location>
</feature>
<evidence type="ECO:0000256" key="1">
    <source>
        <dbReference type="ARBA" id="ARBA00022737"/>
    </source>
</evidence>
<keyword evidence="1" id="KW-0677">Repeat</keyword>
<dbReference type="InterPro" id="IPR011990">
    <property type="entry name" value="TPR-like_helical_dom_sf"/>
</dbReference>
<dbReference type="EMBL" id="VTFT01000001">
    <property type="protein sequence ID" value="TYT25696.1"/>
    <property type="molecule type" value="Genomic_DNA"/>
</dbReference>
<dbReference type="OrthoDB" id="549777at2"/>
<evidence type="ECO:0000259" key="4">
    <source>
        <dbReference type="Pfam" id="PF23914"/>
    </source>
</evidence>
<organism evidence="5 6">
    <name type="scientific">Luteimonas viscosa</name>
    <dbReference type="NCBI Taxonomy" id="1132694"/>
    <lineage>
        <taxon>Bacteria</taxon>
        <taxon>Pseudomonadati</taxon>
        <taxon>Pseudomonadota</taxon>
        <taxon>Gammaproteobacteria</taxon>
        <taxon>Lysobacterales</taxon>
        <taxon>Lysobacteraceae</taxon>
        <taxon>Luteimonas</taxon>
    </lineage>
</organism>
<dbReference type="Gene3D" id="1.25.40.10">
    <property type="entry name" value="Tetratricopeptide repeat domain"/>
    <property type="match status" value="2"/>
</dbReference>
<dbReference type="AlphaFoldDB" id="A0A5D4XM25"/>
<dbReference type="InterPro" id="IPR019734">
    <property type="entry name" value="TPR_rpt"/>
</dbReference>
<feature type="repeat" description="TPR" evidence="3">
    <location>
        <begin position="47"/>
        <end position="80"/>
    </location>
</feature>
<sequence>MPSARGQPLNAAQAERFRQALGLLQSGQREQALSIAKKLAEQAPQAADTWQLLGMCLAEIGRQKQADAAFEHALALLPGNAVVSRNYGMCLARHGKALRAQGRWEAAEPVLRKALALSPKQVSAWVDLGVVLRSLGRIEEALAAFHRAQGMLHQRGVSQPELQDAISGVLADAGRRVEALTNARKLVALHPDYAPAHESLGNLLWEHGAELAPDEDPLGEFRAAAREQPDNRELQLAFARMLLAAKRPDETLALLHPLRRREPGNALLDWFAADALDALRQHEQAAPLYAAAARGELGMLPEFLNARARHAFRTRDFDLAASCAGKAVEIDPDGQEGWSLLGTAWRLAGDEREYWLCDYDRLVGYIEVAAPPGFSDVSAFLQRLAARLHTMHNAGREPVNQSVRGGTQTAGQLFGRDDAVVRAAEHALRTAVEQWLATLPDDVDHPFLSRRQRSVRFAGSWSVRLTSSGRHSNHIHPKGWASSAFYVALPDSVLESDSESCAGWIQFGQPLEDLGLDLLPRRVIRPRPGYLALFPSYMWHGTVPFEARESRLTIAFDMQPKT</sequence>
<dbReference type="Pfam" id="PF13759">
    <property type="entry name" value="2OG-FeII_Oxy_5"/>
    <property type="match status" value="1"/>
</dbReference>
<dbReference type="RefSeq" id="WP_149102246.1">
    <property type="nucleotide sequence ID" value="NZ_VTFT01000001.1"/>
</dbReference>
<evidence type="ECO:0000256" key="2">
    <source>
        <dbReference type="ARBA" id="ARBA00022803"/>
    </source>
</evidence>
<dbReference type="Proteomes" id="UP000324973">
    <property type="component" value="Unassembled WGS sequence"/>
</dbReference>
<dbReference type="InterPro" id="IPR056413">
    <property type="entry name" value="TPR_CcmH_CycH"/>
</dbReference>
<comment type="caution">
    <text evidence="5">The sequence shown here is derived from an EMBL/GenBank/DDBJ whole genome shotgun (WGS) entry which is preliminary data.</text>
</comment>
<evidence type="ECO:0000313" key="5">
    <source>
        <dbReference type="EMBL" id="TYT25696.1"/>
    </source>
</evidence>
<keyword evidence="6" id="KW-1185">Reference proteome</keyword>
<dbReference type="PANTHER" id="PTHR45586:SF1">
    <property type="entry name" value="LIPOPOLYSACCHARIDE ASSEMBLY PROTEIN B"/>
    <property type="match status" value="1"/>
</dbReference>
<evidence type="ECO:0000256" key="3">
    <source>
        <dbReference type="PROSITE-ProRule" id="PRU00339"/>
    </source>
</evidence>
<dbReference type="InterPro" id="IPR012668">
    <property type="entry name" value="CHP02466"/>
</dbReference>
<gene>
    <name evidence="5" type="ORF">FZO89_05180</name>
</gene>
<protein>
    <submittedName>
        <fullName evidence="5">Tetratricopeptide repeat protein</fullName>
    </submittedName>
</protein>
<keyword evidence="2 3" id="KW-0802">TPR repeat</keyword>
<evidence type="ECO:0000313" key="6">
    <source>
        <dbReference type="Proteomes" id="UP000324973"/>
    </source>
</evidence>
<dbReference type="Gene3D" id="2.60.120.620">
    <property type="entry name" value="q2cbj1_9rhob like domain"/>
    <property type="match status" value="1"/>
</dbReference>
<dbReference type="Pfam" id="PF23914">
    <property type="entry name" value="TPR_CcmH_CycH"/>
    <property type="match status" value="1"/>
</dbReference>
<dbReference type="SMART" id="SM00028">
    <property type="entry name" value="TPR"/>
    <property type="match status" value="4"/>
</dbReference>
<proteinExistence type="predicted"/>
<dbReference type="InterPro" id="IPR051012">
    <property type="entry name" value="CellSynth/LPSAsmb/PSIAsmb"/>
</dbReference>
<dbReference type="Gene3D" id="1.25.40.1040">
    <property type="match status" value="1"/>
</dbReference>
<dbReference type="PANTHER" id="PTHR45586">
    <property type="entry name" value="TPR REPEAT-CONTAINING PROTEIN PA4667"/>
    <property type="match status" value="1"/>
</dbReference>
<feature type="domain" description="Cytochrome c-type biogenesis protein H TPR" evidence="4">
    <location>
        <begin position="32"/>
        <end position="153"/>
    </location>
</feature>
<dbReference type="SUPFAM" id="SSF48452">
    <property type="entry name" value="TPR-like"/>
    <property type="match status" value="2"/>
</dbReference>
<accession>A0A5D4XM25</accession>
<reference evidence="5 6" key="1">
    <citation type="submission" date="2019-08" db="EMBL/GenBank/DDBJ databases">
        <title>Luteimonas viscosus sp. nov., isolated from soil of a sunflower field.</title>
        <authorList>
            <person name="Jianli Z."/>
            <person name="Ying Z."/>
        </authorList>
    </citation>
    <scope>NUCLEOTIDE SEQUENCE [LARGE SCALE GENOMIC DNA]</scope>
    <source>
        <strain evidence="5 6">XBU10</strain>
    </source>
</reference>
<name>A0A5D4XM25_9GAMM</name>
<dbReference type="PROSITE" id="PS50005">
    <property type="entry name" value="TPR"/>
    <property type="match status" value="2"/>
</dbReference>